<dbReference type="EMBL" id="CP090065">
    <property type="protein sequence ID" value="UVO08858.1"/>
    <property type="molecule type" value="Genomic_DNA"/>
</dbReference>
<evidence type="ECO:0000313" key="9">
    <source>
        <dbReference type="Proteomes" id="UP001059272"/>
    </source>
</evidence>
<protein>
    <submittedName>
        <fullName evidence="8">Dynamin family protein</fullName>
    </submittedName>
</protein>
<evidence type="ECO:0000256" key="6">
    <source>
        <dbReference type="SAM" id="Coils"/>
    </source>
</evidence>
<dbReference type="GO" id="GO:0016020">
    <property type="term" value="C:membrane"/>
    <property type="evidence" value="ECO:0007669"/>
    <property type="project" value="UniProtKB-SubCell"/>
</dbReference>
<evidence type="ECO:0000256" key="4">
    <source>
        <dbReference type="ARBA" id="ARBA00023134"/>
    </source>
</evidence>
<reference evidence="8" key="1">
    <citation type="submission" date="2021-12" db="EMBL/GenBank/DDBJ databases">
        <title>Genome sequence of novel Pectobacterium sp. causing blackleg.</title>
        <authorList>
            <person name="Wang J."/>
        </authorList>
    </citation>
    <scope>NUCLEOTIDE SEQUENCE</scope>
    <source>
        <strain evidence="8">BY21311</strain>
    </source>
</reference>
<dbReference type="RefSeq" id="WP_258883875.1">
    <property type="nucleotide sequence ID" value="NZ_CP090065.1"/>
</dbReference>
<keyword evidence="3" id="KW-0378">Hydrolase</keyword>
<feature type="coiled-coil region" evidence="6">
    <location>
        <begin position="273"/>
        <end position="321"/>
    </location>
</feature>
<sequence>MSLQQEKLRVKAYFPQLQTYWQQYEFPEAPLQELENTLSTFSVRLPLIGAFSAGKSSLINTLLQENLLSVAIDPETSLPTELRFSPHERIVLQRKHHESQTLTRDALKNQQYGDHNPENIVEVFLPSQELALLEGMTLVDMPGWESGIKQHSLAIDNYLDRSAAYCVVVSVDEGVLKESLRKIIEELSIHEKPVMLVITKCDKKRPEDVDKVVQHVQQQVEAITKKPLLAVCRTQRKNATEWAIALRRLLPLQQHFFHQAIGSVVQKHIGDVLSRVNQLAQSQNQTLDSIENKREILASQYQRLQDDLQQVTVTLQEQQEVATQAIIDEFTSKLNAQLDTLAYALLNGEETGSTIGHALRMAYSQGVERHLKPAIRQELGQLHLQGGPLAEGMNFSYQFQSDSTTQDIITSTLAYILPMAITLITRIPMAKLLTPIITSALESLFSRGSKELIQRQQQEEARQHVIHTVIPACRTKAAPEISRALSSTIDDIMRAISGAAQEKLATVQATLDQVARELAAEKSAESQRQQTYQQDRAALQQMLTQLQEFNHG</sequence>
<keyword evidence="4" id="KW-0342">GTP-binding</keyword>
<evidence type="ECO:0000259" key="7">
    <source>
        <dbReference type="Pfam" id="PF00350"/>
    </source>
</evidence>
<keyword evidence="6" id="KW-0175">Coiled coil</keyword>
<dbReference type="GO" id="GO:0005525">
    <property type="term" value="F:GTP binding"/>
    <property type="evidence" value="ECO:0007669"/>
    <property type="project" value="UniProtKB-KW"/>
</dbReference>
<dbReference type="InterPro" id="IPR027417">
    <property type="entry name" value="P-loop_NTPase"/>
</dbReference>
<keyword evidence="5" id="KW-0472">Membrane</keyword>
<evidence type="ECO:0000313" key="8">
    <source>
        <dbReference type="EMBL" id="UVO08858.1"/>
    </source>
</evidence>
<keyword evidence="2" id="KW-0547">Nucleotide-binding</keyword>
<dbReference type="AlphaFoldDB" id="A0AAE9SXV9"/>
<dbReference type="Pfam" id="PF00350">
    <property type="entry name" value="Dynamin_N"/>
    <property type="match status" value="1"/>
</dbReference>
<evidence type="ECO:0000256" key="2">
    <source>
        <dbReference type="ARBA" id="ARBA00022741"/>
    </source>
</evidence>
<proteinExistence type="predicted"/>
<evidence type="ECO:0000256" key="5">
    <source>
        <dbReference type="ARBA" id="ARBA00023136"/>
    </source>
</evidence>
<name>A0AAE9SXV9_9GAMM</name>
<gene>
    <name evidence="8" type="ORF">LW347_02360</name>
</gene>
<dbReference type="Proteomes" id="UP001059272">
    <property type="component" value="Chromosome"/>
</dbReference>
<dbReference type="Gene3D" id="3.40.50.300">
    <property type="entry name" value="P-loop containing nucleotide triphosphate hydrolases"/>
    <property type="match status" value="1"/>
</dbReference>
<dbReference type="SUPFAM" id="SSF52540">
    <property type="entry name" value="P-loop containing nucleoside triphosphate hydrolases"/>
    <property type="match status" value="1"/>
</dbReference>
<feature type="domain" description="Dynamin N-terminal" evidence="7">
    <location>
        <begin position="47"/>
        <end position="200"/>
    </location>
</feature>
<accession>A0AAE9SXV9</accession>
<dbReference type="KEGG" id="ppoo:LW347_02360"/>
<dbReference type="InterPro" id="IPR045063">
    <property type="entry name" value="Dynamin_N"/>
</dbReference>
<dbReference type="PANTHER" id="PTHR10465:SF0">
    <property type="entry name" value="SARCALUMENIN"/>
    <property type="match status" value="1"/>
</dbReference>
<comment type="subcellular location">
    <subcellularLocation>
        <location evidence="1">Membrane</location>
    </subcellularLocation>
</comment>
<dbReference type="GO" id="GO:0003924">
    <property type="term" value="F:GTPase activity"/>
    <property type="evidence" value="ECO:0007669"/>
    <property type="project" value="InterPro"/>
</dbReference>
<dbReference type="InterPro" id="IPR027094">
    <property type="entry name" value="Mitofusin_fam"/>
</dbReference>
<evidence type="ECO:0000256" key="3">
    <source>
        <dbReference type="ARBA" id="ARBA00022801"/>
    </source>
</evidence>
<dbReference type="PANTHER" id="PTHR10465">
    <property type="entry name" value="TRANSMEMBRANE GTPASE FZO1"/>
    <property type="match status" value="1"/>
</dbReference>
<evidence type="ECO:0000256" key="1">
    <source>
        <dbReference type="ARBA" id="ARBA00004370"/>
    </source>
</evidence>
<organism evidence="8 9">
    <name type="scientific">Pectobacterium polonicum</name>
    <dbReference type="NCBI Taxonomy" id="2485124"/>
    <lineage>
        <taxon>Bacteria</taxon>
        <taxon>Pseudomonadati</taxon>
        <taxon>Pseudomonadota</taxon>
        <taxon>Gammaproteobacteria</taxon>
        <taxon>Enterobacterales</taxon>
        <taxon>Pectobacteriaceae</taxon>
        <taxon>Pectobacterium</taxon>
    </lineage>
</organism>